<keyword evidence="9" id="KW-0963">Cytoplasm</keyword>
<dbReference type="InterPro" id="IPR018223">
    <property type="entry name" value="Arginosuc_synth_CS"/>
</dbReference>
<comment type="caution">
    <text evidence="12">The sequence shown here is derived from an EMBL/GenBank/DDBJ whole genome shotgun (WGS) entry which is preliminary data.</text>
</comment>
<dbReference type="AlphaFoldDB" id="A0A8J3GU60"/>
<keyword evidence="6 9" id="KW-0028">Amino-acid biosynthesis</keyword>
<evidence type="ECO:0000259" key="10">
    <source>
        <dbReference type="Pfam" id="PF00764"/>
    </source>
</evidence>
<reference evidence="12" key="1">
    <citation type="journal article" date="2014" name="Int. J. Syst. Evol. Microbiol.">
        <title>Complete genome sequence of Corynebacterium casei LMG S-19264T (=DSM 44701T), isolated from a smear-ripened cheese.</title>
        <authorList>
            <consortium name="US DOE Joint Genome Institute (JGI-PGF)"/>
            <person name="Walter F."/>
            <person name="Albersmeier A."/>
            <person name="Kalinowski J."/>
            <person name="Ruckert C."/>
        </authorList>
    </citation>
    <scope>NUCLEOTIDE SEQUENCE</scope>
    <source>
        <strain evidence="12">KCTC 42650</strain>
    </source>
</reference>
<accession>A0A8J3GU60</accession>
<dbReference type="SUPFAM" id="SSF69864">
    <property type="entry name" value="Argininosuccinate synthetase, C-terminal domain"/>
    <property type="match status" value="1"/>
</dbReference>
<feature type="domain" description="Arginosuccinate synthase-like N-terminal" evidence="10">
    <location>
        <begin position="6"/>
        <end position="169"/>
    </location>
</feature>
<comment type="catalytic activity">
    <reaction evidence="9">
        <text>L-citrulline + L-aspartate + ATP = 2-(N(omega)-L-arginino)succinate + AMP + diphosphate + H(+)</text>
        <dbReference type="Rhea" id="RHEA:10932"/>
        <dbReference type="ChEBI" id="CHEBI:15378"/>
        <dbReference type="ChEBI" id="CHEBI:29991"/>
        <dbReference type="ChEBI" id="CHEBI:30616"/>
        <dbReference type="ChEBI" id="CHEBI:33019"/>
        <dbReference type="ChEBI" id="CHEBI:57472"/>
        <dbReference type="ChEBI" id="CHEBI:57743"/>
        <dbReference type="ChEBI" id="CHEBI:456215"/>
        <dbReference type="EC" id="6.3.4.5"/>
    </reaction>
</comment>
<dbReference type="InterPro" id="IPR048267">
    <property type="entry name" value="Arginosuc_syn_N"/>
</dbReference>
<dbReference type="PANTHER" id="PTHR11587">
    <property type="entry name" value="ARGININOSUCCINATE SYNTHASE"/>
    <property type="match status" value="1"/>
</dbReference>
<dbReference type="HAMAP" id="MF_00005">
    <property type="entry name" value="Arg_succ_synth_type1"/>
    <property type="match status" value="1"/>
</dbReference>
<keyword evidence="4 9" id="KW-0055">Arginine biosynthesis</keyword>
<evidence type="ECO:0000256" key="6">
    <source>
        <dbReference type="ARBA" id="ARBA00022605"/>
    </source>
</evidence>
<evidence type="ECO:0000256" key="2">
    <source>
        <dbReference type="ARBA" id="ARBA00011881"/>
    </source>
</evidence>
<feature type="domain" description="Arginosuccinate synthase C-terminal" evidence="11">
    <location>
        <begin position="180"/>
        <end position="397"/>
    </location>
</feature>
<feature type="binding site" evidence="9">
    <location>
        <position position="127"/>
    </location>
    <ligand>
        <name>L-aspartate</name>
        <dbReference type="ChEBI" id="CHEBI:29991"/>
    </ligand>
</feature>
<feature type="binding site" evidence="9">
    <location>
        <position position="278"/>
    </location>
    <ligand>
        <name>L-citrulline</name>
        <dbReference type="ChEBI" id="CHEBI:57743"/>
    </ligand>
</feature>
<gene>
    <name evidence="9 12" type="primary">argG</name>
    <name evidence="12" type="ORF">GCM10017056_04030</name>
</gene>
<dbReference type="Gene3D" id="1.20.5.470">
    <property type="entry name" value="Single helix bin"/>
    <property type="match status" value="1"/>
</dbReference>
<dbReference type="PROSITE" id="PS00564">
    <property type="entry name" value="ARGININOSUCCIN_SYN_1"/>
    <property type="match status" value="1"/>
</dbReference>
<keyword evidence="7 9" id="KW-0547">Nucleotide-binding</keyword>
<feature type="binding site" evidence="9">
    <location>
        <position position="95"/>
    </location>
    <ligand>
        <name>L-citrulline</name>
        <dbReference type="ChEBI" id="CHEBI:57743"/>
    </ligand>
</feature>
<dbReference type="SUPFAM" id="SSF52402">
    <property type="entry name" value="Adenine nucleotide alpha hydrolases-like"/>
    <property type="match status" value="1"/>
</dbReference>
<comment type="subcellular location">
    <subcellularLocation>
        <location evidence="9">Cytoplasm</location>
    </subcellularLocation>
</comment>
<comment type="similarity">
    <text evidence="9">Belongs to the argininosuccinate synthase family. Type 1 subfamily.</text>
</comment>
<feature type="binding site" evidence="9">
    <location>
        <position position="90"/>
    </location>
    <ligand>
        <name>L-citrulline</name>
        <dbReference type="ChEBI" id="CHEBI:57743"/>
    </ligand>
</feature>
<keyword evidence="5 9" id="KW-0436">Ligase</keyword>
<dbReference type="InterPro" id="IPR001518">
    <property type="entry name" value="Arginosuc_synth"/>
</dbReference>
<evidence type="ECO:0000256" key="5">
    <source>
        <dbReference type="ARBA" id="ARBA00022598"/>
    </source>
</evidence>
<feature type="binding site" evidence="9">
    <location>
        <position position="130"/>
    </location>
    <ligand>
        <name>L-citrulline</name>
        <dbReference type="ChEBI" id="CHEBI:57743"/>
    </ligand>
</feature>
<feature type="binding site" evidence="9">
    <location>
        <position position="181"/>
    </location>
    <ligand>
        <name>L-citrulline</name>
        <dbReference type="ChEBI" id="CHEBI:57743"/>
    </ligand>
</feature>
<feature type="binding site" evidence="9">
    <location>
        <position position="122"/>
    </location>
    <ligand>
        <name>L-aspartate</name>
        <dbReference type="ChEBI" id="CHEBI:29991"/>
    </ligand>
</feature>
<comment type="subunit">
    <text evidence="2 9">Homotetramer.</text>
</comment>
<dbReference type="NCBIfam" id="TIGR00032">
    <property type="entry name" value="argG"/>
    <property type="match status" value="1"/>
</dbReference>
<comment type="pathway">
    <text evidence="1 9">Amino-acid biosynthesis; L-arginine biosynthesis; L-arginine from L-ornithine and carbamoyl phosphate: step 2/3.</text>
</comment>
<feature type="binding site" evidence="9">
    <location>
        <position position="126"/>
    </location>
    <ligand>
        <name>L-aspartate</name>
        <dbReference type="ChEBI" id="CHEBI:29991"/>
    </ligand>
</feature>
<feature type="binding site" evidence="9">
    <location>
        <begin position="10"/>
        <end position="18"/>
    </location>
    <ligand>
        <name>ATP</name>
        <dbReference type="ChEBI" id="CHEBI:30616"/>
    </ligand>
</feature>
<sequence>MSAPKKVVLAYSGGLDTSIILKWLQTEYGCEVVTFTADLGQGEELEPARKKAELLGIAPENIYIEDVREEFVRDFVFPMFRANALYEGQYLLGTSIARPLISKRLVEIAAETGADAVAHGATGKGNDQVRFELAAAALNPDIKVIAPWRLWDLTSRTRLLEFAEQNQIPIAKDKRGEAPFSVDANLLHTSSEGKVLENPAEEAPDYVLQRITRPEDAPNEPEFVEITFEKGDAVAINGEAMSPATILTRLNELGGKHGIGILDLVENRFVGMKSRGVYETPGGTILLEAHRGIEQITLDSGAGHLKDSIMPRYAELIYNGFWFSPEREMLQALIDKSQEHVSGTVRLKLYKGSARTVARWSDHSLYSEAHVTFEEDAGAYDQKDAQGFIQLNALRLRLLASRKRRLG</sequence>
<dbReference type="Pfam" id="PF20979">
    <property type="entry name" value="Arginosuc_syn_C"/>
    <property type="match status" value="1"/>
</dbReference>
<dbReference type="GO" id="GO:0004055">
    <property type="term" value="F:argininosuccinate synthase activity"/>
    <property type="evidence" value="ECO:0007669"/>
    <property type="project" value="UniProtKB-UniRule"/>
</dbReference>
<evidence type="ECO:0000259" key="11">
    <source>
        <dbReference type="Pfam" id="PF20979"/>
    </source>
</evidence>
<evidence type="ECO:0000256" key="1">
    <source>
        <dbReference type="ARBA" id="ARBA00004967"/>
    </source>
</evidence>
<dbReference type="CDD" id="cd01999">
    <property type="entry name" value="ASS"/>
    <property type="match status" value="1"/>
</dbReference>
<dbReference type="RefSeq" id="WP_189678359.1">
    <property type="nucleotide sequence ID" value="NZ_BNCJ01000001.1"/>
</dbReference>
<dbReference type="UniPathway" id="UPA00068">
    <property type="reaction ID" value="UER00113"/>
</dbReference>
<dbReference type="GO" id="GO:0006526">
    <property type="term" value="P:L-arginine biosynthetic process"/>
    <property type="evidence" value="ECO:0007669"/>
    <property type="project" value="UniProtKB-UniRule"/>
</dbReference>
<dbReference type="Gene3D" id="3.40.50.620">
    <property type="entry name" value="HUPs"/>
    <property type="match status" value="1"/>
</dbReference>
<name>A0A8J3GU60_9RHOB</name>
<keyword evidence="8 9" id="KW-0067">ATP-binding</keyword>
<protein>
    <recommendedName>
        <fullName evidence="3 9">Argininosuccinate synthase</fullName>
        <ecNumber evidence="3 9">6.3.4.5</ecNumber>
    </recommendedName>
    <alternativeName>
        <fullName evidence="9">Citrulline--aspartate ligase</fullName>
    </alternativeName>
</protein>
<dbReference type="FunFam" id="3.90.1260.10:FF:000007">
    <property type="entry name" value="Argininosuccinate synthase"/>
    <property type="match status" value="1"/>
</dbReference>
<dbReference type="PROSITE" id="PS00565">
    <property type="entry name" value="ARGININOSUCCIN_SYN_2"/>
    <property type="match status" value="1"/>
</dbReference>
<proteinExistence type="inferred from homology"/>
<dbReference type="EC" id="6.3.4.5" evidence="3 9"/>
<keyword evidence="13" id="KW-1185">Reference proteome</keyword>
<dbReference type="GO" id="GO:0000053">
    <property type="term" value="P:argininosuccinate metabolic process"/>
    <property type="evidence" value="ECO:0007669"/>
    <property type="project" value="TreeGrafter"/>
</dbReference>
<evidence type="ECO:0000313" key="13">
    <source>
        <dbReference type="Proteomes" id="UP000626220"/>
    </source>
</evidence>
<dbReference type="Gene3D" id="3.90.1260.10">
    <property type="entry name" value="Argininosuccinate synthetase, chain A, domain 2"/>
    <property type="match status" value="1"/>
</dbReference>
<feature type="binding site" evidence="9">
    <location>
        <position position="37"/>
    </location>
    <ligand>
        <name>ATP</name>
        <dbReference type="ChEBI" id="CHEBI:30616"/>
    </ligand>
</feature>
<dbReference type="FunFam" id="3.40.50.620:FF:000019">
    <property type="entry name" value="Argininosuccinate synthase"/>
    <property type="match status" value="1"/>
</dbReference>
<dbReference type="GO" id="GO:0005737">
    <property type="term" value="C:cytoplasm"/>
    <property type="evidence" value="ECO:0007669"/>
    <property type="project" value="UniProtKB-SubCell"/>
</dbReference>
<evidence type="ECO:0000256" key="4">
    <source>
        <dbReference type="ARBA" id="ARBA00022571"/>
    </source>
</evidence>
<dbReference type="InterPro" id="IPR023434">
    <property type="entry name" value="Arginosuc_synth_type_1_subfam"/>
</dbReference>
<evidence type="ECO:0000256" key="9">
    <source>
        <dbReference type="HAMAP-Rule" id="MF_00005"/>
    </source>
</evidence>
<dbReference type="EMBL" id="BNCJ01000001">
    <property type="protein sequence ID" value="GHF35601.1"/>
    <property type="molecule type" value="Genomic_DNA"/>
</dbReference>
<dbReference type="InterPro" id="IPR048268">
    <property type="entry name" value="Arginosuc_syn_C"/>
</dbReference>
<dbReference type="Pfam" id="PF00764">
    <property type="entry name" value="Arginosuc_synth"/>
    <property type="match status" value="1"/>
</dbReference>
<evidence type="ECO:0000313" key="12">
    <source>
        <dbReference type="EMBL" id="GHF35601.1"/>
    </source>
</evidence>
<evidence type="ECO:0000256" key="3">
    <source>
        <dbReference type="ARBA" id="ARBA00012286"/>
    </source>
</evidence>
<feature type="binding site" evidence="9">
    <location>
        <position position="266"/>
    </location>
    <ligand>
        <name>L-citrulline</name>
        <dbReference type="ChEBI" id="CHEBI:57743"/>
    </ligand>
</feature>
<dbReference type="InterPro" id="IPR024074">
    <property type="entry name" value="AS_cat/multimer_dom_body"/>
</dbReference>
<dbReference type="PANTHER" id="PTHR11587:SF2">
    <property type="entry name" value="ARGININOSUCCINATE SYNTHASE"/>
    <property type="match status" value="1"/>
</dbReference>
<evidence type="ECO:0000256" key="7">
    <source>
        <dbReference type="ARBA" id="ARBA00022741"/>
    </source>
</evidence>
<reference evidence="12" key="2">
    <citation type="submission" date="2020-09" db="EMBL/GenBank/DDBJ databases">
        <authorList>
            <person name="Sun Q."/>
            <person name="Kim S."/>
        </authorList>
    </citation>
    <scope>NUCLEOTIDE SEQUENCE</scope>
    <source>
        <strain evidence="12">KCTC 42650</strain>
    </source>
</reference>
<dbReference type="InterPro" id="IPR014729">
    <property type="entry name" value="Rossmann-like_a/b/a_fold"/>
</dbReference>
<dbReference type="Proteomes" id="UP000626220">
    <property type="component" value="Unassembled WGS sequence"/>
</dbReference>
<feature type="binding site" evidence="9">
    <location>
        <position position="190"/>
    </location>
    <ligand>
        <name>L-citrulline</name>
        <dbReference type="ChEBI" id="CHEBI:57743"/>
    </ligand>
</feature>
<organism evidence="12 13">
    <name type="scientific">Seohaeicola zhoushanensis</name>
    <dbReference type="NCBI Taxonomy" id="1569283"/>
    <lineage>
        <taxon>Bacteria</taxon>
        <taxon>Pseudomonadati</taxon>
        <taxon>Pseudomonadota</taxon>
        <taxon>Alphaproteobacteria</taxon>
        <taxon>Rhodobacterales</taxon>
        <taxon>Roseobacteraceae</taxon>
        <taxon>Seohaeicola</taxon>
    </lineage>
</organism>
<dbReference type="GO" id="GO:0000050">
    <property type="term" value="P:urea cycle"/>
    <property type="evidence" value="ECO:0007669"/>
    <property type="project" value="TreeGrafter"/>
</dbReference>
<dbReference type="GO" id="GO:0005524">
    <property type="term" value="F:ATP binding"/>
    <property type="evidence" value="ECO:0007669"/>
    <property type="project" value="UniProtKB-UniRule"/>
</dbReference>
<evidence type="ECO:0000256" key="8">
    <source>
        <dbReference type="ARBA" id="ARBA00022840"/>
    </source>
</evidence>
<feature type="binding site" evidence="9">
    <location>
        <position position="120"/>
    </location>
    <ligand>
        <name>ATP</name>
        <dbReference type="ChEBI" id="CHEBI:30616"/>
    </ligand>
</feature>
<feature type="binding site" evidence="9">
    <location>
        <position position="126"/>
    </location>
    <ligand>
        <name>L-citrulline</name>
        <dbReference type="ChEBI" id="CHEBI:57743"/>
    </ligand>
</feature>
<dbReference type="NCBIfam" id="NF001770">
    <property type="entry name" value="PRK00509.1"/>
    <property type="match status" value="1"/>
</dbReference>